<dbReference type="OrthoDB" id="9777935at2"/>
<dbReference type="InterPro" id="IPR024567">
    <property type="entry name" value="RNase_HII/HIII_dom"/>
</dbReference>
<dbReference type="EC" id="3.1.26.4" evidence="2"/>
<feature type="domain" description="RNase H type-2" evidence="3">
    <location>
        <begin position="1"/>
        <end position="207"/>
    </location>
</feature>
<dbReference type="PATRIC" id="fig|1197325.3.peg.119"/>
<organism evidence="4 5">
    <name type="scientific">Mycoplasma wenyonii (strain Massachusetts)</name>
    <name type="common">Eperythrozoon wenyonii</name>
    <dbReference type="NCBI Taxonomy" id="1197325"/>
    <lineage>
        <taxon>Bacteria</taxon>
        <taxon>Bacillati</taxon>
        <taxon>Mycoplasmatota</taxon>
        <taxon>Mollicutes</taxon>
        <taxon>Mycoplasmataceae</taxon>
        <taxon>Mycoplasma</taxon>
    </lineage>
</organism>
<comment type="catalytic activity">
    <reaction evidence="2">
        <text>Endonucleolytic cleavage to 5'-phosphomonoester.</text>
        <dbReference type="EC" id="3.1.26.4"/>
    </reaction>
</comment>
<dbReference type="GO" id="GO:0003723">
    <property type="term" value="F:RNA binding"/>
    <property type="evidence" value="ECO:0007669"/>
    <property type="project" value="UniProtKB-UniRule"/>
</dbReference>
<dbReference type="PROSITE" id="PS51975">
    <property type="entry name" value="RNASE_H_2"/>
    <property type="match status" value="1"/>
</dbReference>
<reference evidence="4 5" key="1">
    <citation type="journal article" date="2012" name="J. Bacteriol.">
        <title>Complete genome sequence of Mycoplasma wenyonii strain Massachusetts.</title>
        <authorList>
            <person name="Dos Santos A.P."/>
            <person name="Guimaraes A.M."/>
            <person name="do Nascimento N.C."/>
            <person name="Sanmiguel P.J."/>
            <person name="Messick J.B."/>
        </authorList>
    </citation>
    <scope>NUCLEOTIDE SEQUENCE [LARGE SCALE GENOMIC DNA]</scope>
    <source>
        <strain evidence="4 5">Massachusetts</strain>
    </source>
</reference>
<evidence type="ECO:0000313" key="5">
    <source>
        <dbReference type="Proteomes" id="UP000009005"/>
    </source>
</evidence>
<evidence type="ECO:0000313" key="4">
    <source>
        <dbReference type="EMBL" id="AFN64916.1"/>
    </source>
</evidence>
<dbReference type="AlphaFoldDB" id="I6YAE3"/>
<dbReference type="InterPro" id="IPR036397">
    <property type="entry name" value="RNaseH_sf"/>
</dbReference>
<dbReference type="Proteomes" id="UP000009005">
    <property type="component" value="Chromosome"/>
</dbReference>
<dbReference type="HOGENOM" id="CLU_059546_3_1_14"/>
<comment type="function">
    <text evidence="2">Endonuclease that specifically degrades the RNA of RNA-DNA hybrids.</text>
</comment>
<evidence type="ECO:0000256" key="1">
    <source>
        <dbReference type="PROSITE-ProRule" id="PRU01319"/>
    </source>
</evidence>
<keyword evidence="2" id="KW-0255">Endonuclease</keyword>
<comment type="similarity">
    <text evidence="2">Belongs to the RNase HII family.</text>
</comment>
<keyword evidence="5" id="KW-1185">Reference proteome</keyword>
<sequence length="207" mass="23970">MHVSLTFLNTENYLKLKDSKLLARITDSKLLSDATVYYLAPKLKTLLSDDIFTVSFKIKEYNKIYSKIKNINALLSYAHDSLWKQLNASLRAREEPPPEKTVIDQFCPQDKYYEYLAKIGVKGEEITNFETKAELNHLSCAISSIISRFNFLEEISELSRKLHYNLPLGASHLVIDAFRELRLRKETLKAEELCKTHFKTYEKALAV</sequence>
<name>I6YAE3_MYCWM</name>
<dbReference type="SUPFAM" id="SSF53098">
    <property type="entry name" value="Ribonuclease H-like"/>
    <property type="match status" value="1"/>
</dbReference>
<evidence type="ECO:0000259" key="3">
    <source>
        <dbReference type="PROSITE" id="PS51975"/>
    </source>
</evidence>
<accession>I6YAE3</accession>
<evidence type="ECO:0000256" key="2">
    <source>
        <dbReference type="RuleBase" id="RU003515"/>
    </source>
</evidence>
<protein>
    <recommendedName>
        <fullName evidence="2">Ribonuclease</fullName>
        <ecNumber evidence="2">3.1.26.4</ecNumber>
    </recommendedName>
</protein>
<keyword evidence="2 4" id="KW-0378">Hydrolase</keyword>
<dbReference type="KEGG" id="mwe:WEN_00545"/>
<keyword evidence="2" id="KW-0540">Nuclease</keyword>
<dbReference type="CDD" id="cd06590">
    <property type="entry name" value="RNase_HII_bacteria_HIII_like"/>
    <property type="match status" value="1"/>
</dbReference>
<dbReference type="Pfam" id="PF01351">
    <property type="entry name" value="RNase_HII"/>
    <property type="match status" value="1"/>
</dbReference>
<dbReference type="InterPro" id="IPR012337">
    <property type="entry name" value="RNaseH-like_sf"/>
</dbReference>
<gene>
    <name evidence="4" type="ordered locus">WEN_00545</name>
</gene>
<dbReference type="GO" id="GO:0004523">
    <property type="term" value="F:RNA-DNA hybrid ribonuclease activity"/>
    <property type="evidence" value="ECO:0007669"/>
    <property type="project" value="UniProtKB-EC"/>
</dbReference>
<dbReference type="EMBL" id="CP003703">
    <property type="protein sequence ID" value="AFN64916.1"/>
    <property type="molecule type" value="Genomic_DNA"/>
</dbReference>
<dbReference type="Gene3D" id="3.30.420.10">
    <property type="entry name" value="Ribonuclease H-like superfamily/Ribonuclease H"/>
    <property type="match status" value="1"/>
</dbReference>
<dbReference type="STRING" id="1197325.WEN_00545"/>
<proteinExistence type="inferred from homology"/>
<comment type="caution">
    <text evidence="1">Lacks conserved residue(s) required for the propagation of feature annotation.</text>
</comment>